<dbReference type="InterPro" id="IPR032710">
    <property type="entry name" value="NTF2-like_dom_sf"/>
</dbReference>
<accession>A0AAN7WPW1</accession>
<organism evidence="2 3">
    <name type="scientific">Elasticomyces elasticus</name>
    <dbReference type="NCBI Taxonomy" id="574655"/>
    <lineage>
        <taxon>Eukaryota</taxon>
        <taxon>Fungi</taxon>
        <taxon>Dikarya</taxon>
        <taxon>Ascomycota</taxon>
        <taxon>Pezizomycotina</taxon>
        <taxon>Dothideomycetes</taxon>
        <taxon>Dothideomycetidae</taxon>
        <taxon>Mycosphaerellales</taxon>
        <taxon>Teratosphaeriaceae</taxon>
        <taxon>Elasticomyces</taxon>
    </lineage>
</organism>
<evidence type="ECO:0000313" key="3">
    <source>
        <dbReference type="Proteomes" id="UP001310594"/>
    </source>
</evidence>
<dbReference type="PANTHER" id="PTHR38436">
    <property type="entry name" value="POLYKETIDE CYCLASE SNOAL-LIKE DOMAIN"/>
    <property type="match status" value="1"/>
</dbReference>
<sequence>MPPKVYVTADNEFDAVIIQHLREEGFDAIFLPYNDGGKAYKDSLRHLADDLELGENYAVVAFDEAAAVCLEQHIKPQPHLVALIAYYPSTIPSPNTRYPPHLSVLCHLAATQNFAPAFPSYTYPNVQPGFAENDLDEYDKVSANISWTRTLHALRKAFKIEVDLEKIWEEHVALEFATKDAAATMRTMVEEPYVNHIPTLTGGIGQKDLFLFYRDYFIPQNPPSLTMKLISRTIGTDRVVDEMIISFKHTQTIPWMLPDVPATDKIVHVALVGVVCIRGGKLYHEHLYWDQASVLVQIGLLDPKLVPDSFAKQGLKRLPVYGKETAEKVVDEESRPSNELIAAWKNRPKGDPGASLPTRPKQAAAANGSKTNGSHANGS</sequence>
<gene>
    <name evidence="2" type="ORF">LTR97_002501</name>
</gene>
<evidence type="ECO:0000313" key="2">
    <source>
        <dbReference type="EMBL" id="KAK5705383.1"/>
    </source>
</evidence>
<evidence type="ECO:0000256" key="1">
    <source>
        <dbReference type="SAM" id="MobiDB-lite"/>
    </source>
</evidence>
<dbReference type="Gene3D" id="3.10.450.50">
    <property type="match status" value="1"/>
</dbReference>
<dbReference type="SUPFAM" id="SSF54427">
    <property type="entry name" value="NTF2-like"/>
    <property type="match status" value="1"/>
</dbReference>
<name>A0AAN7WPW1_9PEZI</name>
<dbReference type="InterPro" id="IPR009959">
    <property type="entry name" value="Cyclase_SnoaL-like"/>
</dbReference>
<evidence type="ECO:0008006" key="4">
    <source>
        <dbReference type="Google" id="ProtNLM"/>
    </source>
</evidence>
<dbReference type="Proteomes" id="UP001310594">
    <property type="component" value="Unassembled WGS sequence"/>
</dbReference>
<dbReference type="EMBL" id="JAVRQU010000003">
    <property type="protein sequence ID" value="KAK5705383.1"/>
    <property type="molecule type" value="Genomic_DNA"/>
</dbReference>
<feature type="compositionally biased region" description="Basic and acidic residues" evidence="1">
    <location>
        <begin position="326"/>
        <end position="336"/>
    </location>
</feature>
<dbReference type="AlphaFoldDB" id="A0AAN7WPW1"/>
<protein>
    <recommendedName>
        <fullName evidence="4">SnoaL-like domain-containing protein</fullName>
    </recommendedName>
</protein>
<feature type="compositionally biased region" description="Polar residues" evidence="1">
    <location>
        <begin position="368"/>
        <end position="379"/>
    </location>
</feature>
<reference evidence="2" key="1">
    <citation type="submission" date="2023-08" db="EMBL/GenBank/DDBJ databases">
        <title>Black Yeasts Isolated from many extreme environments.</title>
        <authorList>
            <person name="Coleine C."/>
            <person name="Stajich J.E."/>
            <person name="Selbmann L."/>
        </authorList>
    </citation>
    <scope>NUCLEOTIDE SEQUENCE</scope>
    <source>
        <strain evidence="2">CCFEE 5810</strain>
    </source>
</reference>
<dbReference type="GO" id="GO:0030638">
    <property type="term" value="P:polyketide metabolic process"/>
    <property type="evidence" value="ECO:0007669"/>
    <property type="project" value="InterPro"/>
</dbReference>
<proteinExistence type="predicted"/>
<dbReference type="PANTHER" id="PTHR38436:SF3">
    <property type="entry name" value="CARBOXYMETHYLENEBUTENOLIDASE-RELATED"/>
    <property type="match status" value="1"/>
</dbReference>
<comment type="caution">
    <text evidence="2">The sequence shown here is derived from an EMBL/GenBank/DDBJ whole genome shotgun (WGS) entry which is preliminary data.</text>
</comment>
<feature type="region of interest" description="Disordered" evidence="1">
    <location>
        <begin position="326"/>
        <end position="379"/>
    </location>
</feature>